<dbReference type="PRINTS" id="PR00834">
    <property type="entry name" value="PROTEASES2C"/>
</dbReference>
<dbReference type="SMART" id="SM00228">
    <property type="entry name" value="PDZ"/>
    <property type="match status" value="1"/>
</dbReference>
<dbReference type="InterPro" id="IPR001478">
    <property type="entry name" value="PDZ"/>
</dbReference>
<evidence type="ECO:0000259" key="5">
    <source>
        <dbReference type="PROSITE" id="PS50106"/>
    </source>
</evidence>
<evidence type="ECO:0000256" key="3">
    <source>
        <dbReference type="ARBA" id="ARBA00022801"/>
    </source>
</evidence>
<evidence type="ECO:0000256" key="1">
    <source>
        <dbReference type="ARBA" id="ARBA00010541"/>
    </source>
</evidence>
<proteinExistence type="inferred from homology"/>
<reference evidence="6 7" key="1">
    <citation type="journal article" date="2020" name="Nat. Food">
        <title>A phased Vanilla planifolia genome enables genetic improvement of flavour and production.</title>
        <authorList>
            <person name="Hasing T."/>
            <person name="Tang H."/>
            <person name="Brym M."/>
            <person name="Khazi F."/>
            <person name="Huang T."/>
            <person name="Chambers A.H."/>
        </authorList>
    </citation>
    <scope>NUCLEOTIDE SEQUENCE [LARGE SCALE GENOMIC DNA]</scope>
    <source>
        <tissue evidence="6">Leaf</tissue>
    </source>
</reference>
<dbReference type="PROSITE" id="PS50106">
    <property type="entry name" value="PDZ"/>
    <property type="match status" value="1"/>
</dbReference>
<dbReference type="AlphaFoldDB" id="A0A835VNW8"/>
<dbReference type="GO" id="GO:0004252">
    <property type="term" value="F:serine-type endopeptidase activity"/>
    <property type="evidence" value="ECO:0007669"/>
    <property type="project" value="InterPro"/>
</dbReference>
<dbReference type="Gene3D" id="2.30.42.10">
    <property type="match status" value="1"/>
</dbReference>
<dbReference type="EMBL" id="JADCNM010000001">
    <property type="protein sequence ID" value="KAG0504040.1"/>
    <property type="molecule type" value="Genomic_DNA"/>
</dbReference>
<dbReference type="GO" id="GO:0006508">
    <property type="term" value="P:proteolysis"/>
    <property type="evidence" value="ECO:0007669"/>
    <property type="project" value="UniProtKB-KW"/>
</dbReference>
<dbReference type="PANTHER" id="PTHR22939:SF125">
    <property type="entry name" value="PROTEASE DO-LIKE 14-RELATED"/>
    <property type="match status" value="1"/>
</dbReference>
<dbReference type="Gene3D" id="2.40.10.120">
    <property type="match status" value="1"/>
</dbReference>
<organism evidence="6 7">
    <name type="scientific">Vanilla planifolia</name>
    <name type="common">Vanilla</name>
    <dbReference type="NCBI Taxonomy" id="51239"/>
    <lineage>
        <taxon>Eukaryota</taxon>
        <taxon>Viridiplantae</taxon>
        <taxon>Streptophyta</taxon>
        <taxon>Embryophyta</taxon>
        <taxon>Tracheophyta</taxon>
        <taxon>Spermatophyta</taxon>
        <taxon>Magnoliopsida</taxon>
        <taxon>Liliopsida</taxon>
        <taxon>Asparagales</taxon>
        <taxon>Orchidaceae</taxon>
        <taxon>Vanilloideae</taxon>
        <taxon>Vanilleae</taxon>
        <taxon>Vanilla</taxon>
    </lineage>
</organism>
<gene>
    <name evidence="6" type="ORF">HPP92_004112</name>
</gene>
<feature type="compositionally biased region" description="Basic and acidic residues" evidence="4">
    <location>
        <begin position="95"/>
        <end position="108"/>
    </location>
</feature>
<dbReference type="Pfam" id="PF13365">
    <property type="entry name" value="Trypsin_2"/>
    <property type="match status" value="1"/>
</dbReference>
<evidence type="ECO:0000313" key="6">
    <source>
        <dbReference type="EMBL" id="KAG0504040.1"/>
    </source>
</evidence>
<dbReference type="Proteomes" id="UP000639772">
    <property type="component" value="Chromosome 1"/>
</dbReference>
<sequence>MLRYLASRASGHRKATGLVALAILGGTAVISDSFDGNSSSPTRATVALSPPLRGLLYSRSDSLLQGLALPLHFSNPTGGSFSAHPSVEGVVSPGDLKKEEPRGEGDDSRCCPGCLGRHSIANAAAAAGPAVVNISVSRGIHGLFLGKSMGSGTIVDSDGIILTCAHVVVDFEGMRSVSKGKVDVTLQDGREFEGMVISADIHSDIAVVKIKTNAPLPSAKLGSSSRLRPGDWVIAMGCPLSLQNTITAGIVSCVDRKSSDLGLGGVRREYLQTDCAINEGNSGGPLVNLNGEVVGINILKVLNADGVSFAVPIDAAVKIMDHLLKKGRVIRPWLGLKLLDLNSMIIQQLKERDPSFPDVNRGVMIPMVTPGSPAERAGFQPGDIVIEFDGKPVGGIKEIIEIMGERVGVPIKVVVKRANNKLVSLSVVPEEANRDR</sequence>
<name>A0A835VNW8_VANPL</name>
<dbReference type="InterPro" id="IPR009003">
    <property type="entry name" value="Peptidase_S1_PA"/>
</dbReference>
<evidence type="ECO:0000256" key="4">
    <source>
        <dbReference type="SAM" id="MobiDB-lite"/>
    </source>
</evidence>
<dbReference type="PANTHER" id="PTHR22939">
    <property type="entry name" value="SERINE PROTEASE FAMILY S1C HTRA-RELATED"/>
    <property type="match status" value="1"/>
</dbReference>
<dbReference type="InterPro" id="IPR041489">
    <property type="entry name" value="PDZ_6"/>
</dbReference>
<dbReference type="SUPFAM" id="SSF50494">
    <property type="entry name" value="Trypsin-like serine proteases"/>
    <property type="match status" value="1"/>
</dbReference>
<dbReference type="SUPFAM" id="SSF50156">
    <property type="entry name" value="PDZ domain-like"/>
    <property type="match status" value="1"/>
</dbReference>
<comment type="caution">
    <text evidence="6">The sequence shown here is derived from an EMBL/GenBank/DDBJ whole genome shotgun (WGS) entry which is preliminary data.</text>
</comment>
<dbReference type="InterPro" id="IPR036034">
    <property type="entry name" value="PDZ_sf"/>
</dbReference>
<feature type="region of interest" description="Disordered" evidence="4">
    <location>
        <begin position="84"/>
        <end position="108"/>
    </location>
</feature>
<evidence type="ECO:0000313" key="7">
    <source>
        <dbReference type="Proteomes" id="UP000639772"/>
    </source>
</evidence>
<keyword evidence="3" id="KW-0378">Hydrolase</keyword>
<feature type="domain" description="PDZ" evidence="5">
    <location>
        <begin position="325"/>
        <end position="396"/>
    </location>
</feature>
<accession>A0A835VNW8</accession>
<comment type="similarity">
    <text evidence="1">Belongs to the peptidase S1C family.</text>
</comment>
<dbReference type="OrthoDB" id="4217619at2759"/>
<evidence type="ECO:0000256" key="2">
    <source>
        <dbReference type="ARBA" id="ARBA00022670"/>
    </source>
</evidence>
<dbReference type="Pfam" id="PF17820">
    <property type="entry name" value="PDZ_6"/>
    <property type="match status" value="1"/>
</dbReference>
<dbReference type="CDD" id="cd23085">
    <property type="entry name" value="cpPDZ_AtDEGP14-like"/>
    <property type="match status" value="1"/>
</dbReference>
<keyword evidence="2" id="KW-0645">Protease</keyword>
<protein>
    <recommendedName>
        <fullName evidence="5">PDZ domain-containing protein</fullName>
    </recommendedName>
</protein>
<dbReference type="InterPro" id="IPR001940">
    <property type="entry name" value="Peptidase_S1C"/>
</dbReference>